<proteinExistence type="inferred from homology"/>
<reference evidence="14" key="1">
    <citation type="submission" date="2023-06" db="EMBL/GenBank/DDBJ databases">
        <title>Genome sequence of Methancorpusculaceae sp. Ag1.</title>
        <authorList>
            <person name="Protasov E."/>
            <person name="Platt K."/>
            <person name="Poehlein A."/>
            <person name="Daniel R."/>
            <person name="Brune A."/>
        </authorList>
    </citation>
    <scope>NUCLEOTIDE SEQUENCE</scope>
    <source>
        <strain evidence="14">Ag1</strain>
    </source>
</reference>
<comment type="caution">
    <text evidence="14">The sequence shown here is derived from an EMBL/GenBank/DDBJ whole genome shotgun (WGS) entry which is preliminary data.</text>
</comment>
<evidence type="ECO:0000256" key="2">
    <source>
        <dbReference type="ARBA" id="ARBA00005062"/>
    </source>
</evidence>
<gene>
    <name evidence="14" type="primary">hom</name>
    <name evidence="14" type="ORF">McpAg1_07470</name>
</gene>
<dbReference type="NCBIfam" id="NF004976">
    <property type="entry name" value="PRK06349.1"/>
    <property type="match status" value="1"/>
</dbReference>
<accession>A0AAE4MCR8</accession>
<evidence type="ECO:0000259" key="13">
    <source>
        <dbReference type="Pfam" id="PF03447"/>
    </source>
</evidence>
<dbReference type="InterPro" id="IPR019811">
    <property type="entry name" value="HDH_CS"/>
</dbReference>
<feature type="binding site" evidence="11">
    <location>
        <position position="201"/>
    </location>
    <ligand>
        <name>L-homoserine</name>
        <dbReference type="ChEBI" id="CHEBI:57476"/>
    </ligand>
</feature>
<evidence type="ECO:0000313" key="14">
    <source>
        <dbReference type="EMBL" id="MDV0441552.1"/>
    </source>
</evidence>
<dbReference type="FunFam" id="3.30.360.10:FF:000005">
    <property type="entry name" value="Homoserine dehydrogenase"/>
    <property type="match status" value="1"/>
</dbReference>
<comment type="similarity">
    <text evidence="3">Belongs to the homoserine dehydrogenase family.</text>
</comment>
<dbReference type="PANTHER" id="PTHR43331:SF1">
    <property type="entry name" value="HOMOSERINE DEHYDROGENASE"/>
    <property type="match status" value="1"/>
</dbReference>
<evidence type="ECO:0000256" key="10">
    <source>
        <dbReference type="PIRSR" id="PIRSR036497-1"/>
    </source>
</evidence>
<comment type="pathway">
    <text evidence="2">Amino-acid biosynthesis; L-methionine biosynthesis via de novo pathway; L-homoserine from L-aspartate: step 3/3.</text>
</comment>
<keyword evidence="8 14" id="KW-0560">Oxidoreductase</keyword>
<dbReference type="Gene3D" id="3.30.360.10">
    <property type="entry name" value="Dihydrodipicolinate Reductase, domain 2"/>
    <property type="match status" value="1"/>
</dbReference>
<dbReference type="Proteomes" id="UP001273136">
    <property type="component" value="Unassembled WGS sequence"/>
</dbReference>
<dbReference type="EC" id="1.1.1.3" evidence="4"/>
<dbReference type="InterPro" id="IPR001342">
    <property type="entry name" value="HDH_cat"/>
</dbReference>
<protein>
    <recommendedName>
        <fullName evidence="5">Homoserine dehydrogenase</fullName>
        <ecNumber evidence="4">1.1.1.3</ecNumber>
    </recommendedName>
</protein>
<evidence type="ECO:0000256" key="7">
    <source>
        <dbReference type="ARBA" id="ARBA00022697"/>
    </source>
</evidence>
<keyword evidence="9" id="KW-0486">Methionine biosynthesis</keyword>
<feature type="binding site" evidence="11">
    <location>
        <position position="116"/>
    </location>
    <ligand>
        <name>NADPH</name>
        <dbReference type="ChEBI" id="CHEBI:57783"/>
    </ligand>
</feature>
<dbReference type="Pfam" id="PF03447">
    <property type="entry name" value="NAD_binding_3"/>
    <property type="match status" value="1"/>
</dbReference>
<dbReference type="NCBIfam" id="NF004912">
    <property type="entry name" value="PRK06270.1"/>
    <property type="match status" value="1"/>
</dbReference>
<feature type="domain" description="Aspartate/homoserine dehydrogenase NAD-binding" evidence="13">
    <location>
        <begin position="10"/>
        <end position="140"/>
    </location>
</feature>
<evidence type="ECO:0000256" key="6">
    <source>
        <dbReference type="ARBA" id="ARBA00022605"/>
    </source>
</evidence>
<dbReference type="GO" id="GO:0004412">
    <property type="term" value="F:homoserine dehydrogenase activity"/>
    <property type="evidence" value="ECO:0007669"/>
    <property type="project" value="UniProtKB-EC"/>
</dbReference>
<evidence type="ECO:0000259" key="12">
    <source>
        <dbReference type="Pfam" id="PF00742"/>
    </source>
</evidence>
<dbReference type="GO" id="GO:0009088">
    <property type="term" value="P:threonine biosynthetic process"/>
    <property type="evidence" value="ECO:0007669"/>
    <property type="project" value="UniProtKB-KW"/>
</dbReference>
<keyword evidence="7" id="KW-0791">Threonine biosynthesis</keyword>
<dbReference type="PROSITE" id="PS01042">
    <property type="entry name" value="HOMOSER_DHGENASE"/>
    <property type="match status" value="1"/>
</dbReference>
<feature type="binding site" evidence="11">
    <location>
        <begin position="10"/>
        <end position="15"/>
    </location>
    <ligand>
        <name>NADP(+)</name>
        <dbReference type="ChEBI" id="CHEBI:58349"/>
    </ligand>
</feature>
<dbReference type="PANTHER" id="PTHR43331">
    <property type="entry name" value="HOMOSERINE DEHYDROGENASE"/>
    <property type="match status" value="1"/>
</dbReference>
<evidence type="ECO:0000256" key="1">
    <source>
        <dbReference type="ARBA" id="ARBA00005056"/>
    </source>
</evidence>
<dbReference type="AlphaFoldDB" id="A0AAE4MCR8"/>
<evidence type="ECO:0000256" key="5">
    <source>
        <dbReference type="ARBA" id="ARBA00013376"/>
    </source>
</evidence>
<evidence type="ECO:0000256" key="3">
    <source>
        <dbReference type="ARBA" id="ARBA00006753"/>
    </source>
</evidence>
<organism evidence="14 15">
    <name type="scientific">Methanorbis furvi</name>
    <dbReference type="NCBI Taxonomy" id="3028299"/>
    <lineage>
        <taxon>Archaea</taxon>
        <taxon>Methanobacteriati</taxon>
        <taxon>Methanobacteriota</taxon>
        <taxon>Stenosarchaea group</taxon>
        <taxon>Methanomicrobia</taxon>
        <taxon>Methanomicrobiales</taxon>
        <taxon>Methanocorpusculaceae</taxon>
        <taxon>Methanorbis</taxon>
    </lineage>
</organism>
<evidence type="ECO:0000256" key="8">
    <source>
        <dbReference type="ARBA" id="ARBA00023002"/>
    </source>
</evidence>
<dbReference type="PIRSF" id="PIRSF036497">
    <property type="entry name" value="HDH_short"/>
    <property type="match status" value="1"/>
</dbReference>
<sequence length="332" mass="34772">MKPMRIALLGLGSVGRGVAKVLANPEYGFVITAAADSKSGAVAPLGATLDMCEVFARKNATGKCGDSAWSAERIVREAEYDILVEVSPTNAQTGEPALSNIRAALMRGKHVVTSNKGPISIAYPELSAVAKEHNAGLMFEGTVAGAVPIMNGLRHGLAGNRVNALFGVLNGTCNYILTRMEEEGLTYQQALLEASDLGYAEADPSADVNGTDAAIKLVILANTMLGMNVTLDEVVRVGIDGMTADALMMAGKTGHTIRLIASIHPDKRQLEVSPRLIHKEHPLVVDGTLNAVTVDTELAGPVTFIGRGAGSVETASAVLADLIALKERYGDK</sequence>
<dbReference type="RefSeq" id="WP_338093949.1">
    <property type="nucleotide sequence ID" value="NZ_JAWDKA010000003.1"/>
</dbReference>
<dbReference type="EMBL" id="JAWDKA010000003">
    <property type="protein sequence ID" value="MDV0441552.1"/>
    <property type="molecule type" value="Genomic_DNA"/>
</dbReference>
<dbReference type="InterPro" id="IPR022697">
    <property type="entry name" value="HDH_short"/>
</dbReference>
<dbReference type="Pfam" id="PF00742">
    <property type="entry name" value="Homoserine_dh"/>
    <property type="match status" value="1"/>
</dbReference>
<dbReference type="InterPro" id="IPR036291">
    <property type="entry name" value="NAD(P)-bd_dom_sf"/>
</dbReference>
<dbReference type="Gene3D" id="3.40.50.720">
    <property type="entry name" value="NAD(P)-binding Rossmann-like Domain"/>
    <property type="match status" value="1"/>
</dbReference>
<dbReference type="GO" id="GO:0009086">
    <property type="term" value="P:methionine biosynthetic process"/>
    <property type="evidence" value="ECO:0007669"/>
    <property type="project" value="UniProtKB-KW"/>
</dbReference>
<feature type="domain" description="Homoserine dehydrogenase catalytic" evidence="12">
    <location>
        <begin position="148"/>
        <end position="323"/>
    </location>
</feature>
<keyword evidence="6" id="KW-0028">Amino-acid biosynthesis</keyword>
<feature type="active site" description="Proton donor" evidence="10">
    <location>
        <position position="216"/>
    </location>
</feature>
<comment type="pathway">
    <text evidence="1">Amino-acid biosynthesis; L-threonine biosynthesis; L-threonine from L-aspartate: step 3/5.</text>
</comment>
<keyword evidence="11" id="KW-0521">NADP</keyword>
<dbReference type="GO" id="GO:0050661">
    <property type="term" value="F:NADP binding"/>
    <property type="evidence" value="ECO:0007669"/>
    <property type="project" value="InterPro"/>
</dbReference>
<evidence type="ECO:0000256" key="4">
    <source>
        <dbReference type="ARBA" id="ARBA00013213"/>
    </source>
</evidence>
<evidence type="ECO:0000256" key="9">
    <source>
        <dbReference type="ARBA" id="ARBA00023167"/>
    </source>
</evidence>
<evidence type="ECO:0000313" key="15">
    <source>
        <dbReference type="Proteomes" id="UP001273136"/>
    </source>
</evidence>
<dbReference type="SUPFAM" id="SSF51735">
    <property type="entry name" value="NAD(P)-binding Rossmann-fold domains"/>
    <property type="match status" value="1"/>
</dbReference>
<dbReference type="SUPFAM" id="SSF55347">
    <property type="entry name" value="Glyceraldehyde-3-phosphate dehydrogenase-like, C-terminal domain"/>
    <property type="match status" value="1"/>
</dbReference>
<evidence type="ECO:0000256" key="11">
    <source>
        <dbReference type="PIRSR" id="PIRSR036497-2"/>
    </source>
</evidence>
<dbReference type="InterPro" id="IPR005106">
    <property type="entry name" value="Asp/hSer_DH_NAD-bd"/>
</dbReference>
<keyword evidence="15" id="KW-1185">Reference proteome</keyword>
<name>A0AAE4MCR8_9EURY</name>